<keyword evidence="3" id="KW-0249">Electron transport</keyword>
<dbReference type="Pfam" id="PF02775">
    <property type="entry name" value="TPP_enzyme_C"/>
    <property type="match status" value="1"/>
</dbReference>
<dbReference type="CDD" id="cd02008">
    <property type="entry name" value="TPP_IOR_alpha"/>
    <property type="match status" value="1"/>
</dbReference>
<dbReference type="InterPro" id="IPR019752">
    <property type="entry name" value="Pyrv/ketoisovalerate_OxRed_cat"/>
</dbReference>
<dbReference type="GO" id="GO:0045333">
    <property type="term" value="P:cellular respiration"/>
    <property type="evidence" value="ECO:0007669"/>
    <property type="project" value="UniProtKB-ARBA"/>
</dbReference>
<keyword evidence="5" id="KW-0408">Iron</keyword>
<keyword evidence="1" id="KW-0813">Transport</keyword>
<feature type="domain" description="Pyruvate/ketoisovalerate oxidoreductase catalytic" evidence="7">
    <location>
        <begin position="731"/>
        <end position="927"/>
    </location>
</feature>
<keyword evidence="11" id="KW-1185">Reference proteome</keyword>
<evidence type="ECO:0000256" key="2">
    <source>
        <dbReference type="ARBA" id="ARBA00022485"/>
    </source>
</evidence>
<evidence type="ECO:0000256" key="6">
    <source>
        <dbReference type="ARBA" id="ARBA00023014"/>
    </source>
</evidence>
<keyword evidence="2" id="KW-0479">Metal-binding</keyword>
<dbReference type="GO" id="GO:0030976">
    <property type="term" value="F:thiamine pyrophosphate binding"/>
    <property type="evidence" value="ECO:0007669"/>
    <property type="project" value="InterPro"/>
</dbReference>
<feature type="domain" description="Thiamine pyrophosphate enzyme TPP-binding" evidence="8">
    <location>
        <begin position="458"/>
        <end position="543"/>
    </location>
</feature>
<feature type="domain" description="DUF6537" evidence="9">
    <location>
        <begin position="960"/>
        <end position="1158"/>
    </location>
</feature>
<comment type="caution">
    <text evidence="10">The sequence shown here is derived from an EMBL/GenBank/DDBJ whole genome shotgun (WGS) entry which is preliminary data.</text>
</comment>
<sequence>MSRLPPSAEFHFDGAPSFLSGIQALVRLPMLQQIRDAAAGLNTAGFISGYRGSPLGGFDQALWKAREELASHRIHFQPGLNEELAATAVWGTQQVNLFPRARHDGVFALWYGKGPGADRSVDVFKHANAAGTSRHGGVLAIVGDDHGAKSSSLPHQSDHVFAASMIPVLNPSGVQEFIDFGLHGWAMSRFSGCWIGIRAIADTVETSSAVVLDPHRIESRLPADFIMPPDGLSIRWPDPPLAQERRLQQFKVYAAMAYAHANGLNRIVLDSDKARLGIITTGKSYLDLRQALASLGIDEAKAHRIGLRIFKVGMTWPLDAEGVRHFAEGLEEILVVEEKRQVIEYQLKEQLYNWREDVRPRVTGKYDETGEWELRAHHWQLPAAGELTPAMIARVLARRIRRFHQDPQIDERLAFLDAREAAAAPTLPGLMLRVPHYCSGCPHNTSTRVPEGSRALAGIGCHYMALWLNPEQTQTFSQMGGEGVAWIGQAPFTDTPHVFANLGDGTYSHSGILAIRQAVAAGVPITYKILFNDAVAMTGGQPVEGTLTVLQIVRQVLAEGVERVVVVADDPARHASTAFPSGVALRHRRELDAVQRELREIGGVTVLVYDQTCAAEKRRRRKRGLMPDPPRRVVINDRVCEGCGDCSDKSNCMSVVPLETEFGRKRAIDQSSCNKDFSCLEGFCPSFVTVEGGSLRKSVAATMFPADADALPEPPRPSTASPYGILVTGVGGTGVVTIGALLGTAATLEGKGALVLDMAGLAQKGGPVWSHVRIADRQDMLHASRIATGEANLLLACDMVVAAAEDSLSKLNLGTSRAVVNSDVAVTSDVVRALAAQARSGDIGHSPDPSVPVPAMAARIAKAVGAEGISLVEASRLATALLGDSIATNLFMVGYASQKGWLPVAPRSILQAIEMNGAAVRMNQDAFYWGRKAALDLASVEQAAAPAQPRPPHHRLSTSLDETVARRVEELTAYQNRRYAERYASLLRRIQEAELRQVPQQSALTEAVAHGYYKLLAVKDEYEVARLFCETGFLDRLSAQFEGDYRLVLHLAPPLWAKAGPGRDAPRKRPYGPWALRAMAVLAKLRPLRGTVLDPFRFSEDRRLDRALLAEYETALEEVATGLTPANHAVAVEIARLPDHVRGYGPIRQRHARHARRRGESLLAAFRKGEAAEPASRMVELS</sequence>
<dbReference type="InterPro" id="IPR009014">
    <property type="entry name" value="Transketo_C/PFOR_II"/>
</dbReference>
<dbReference type="InterPro" id="IPR046667">
    <property type="entry name" value="DUF6537"/>
</dbReference>
<protein>
    <submittedName>
        <fullName evidence="10">Indolepyruvate ferredoxin oxidoreductase family protein</fullName>
    </submittedName>
</protein>
<evidence type="ECO:0000256" key="3">
    <source>
        <dbReference type="ARBA" id="ARBA00022982"/>
    </source>
</evidence>
<dbReference type="OrthoDB" id="9803617at2"/>
<dbReference type="RefSeq" id="WP_149813418.1">
    <property type="nucleotide sequence ID" value="NZ_VUKA01000011.1"/>
</dbReference>
<keyword evidence="2" id="KW-0004">4Fe-4S</keyword>
<dbReference type="NCBIfam" id="NF009588">
    <property type="entry name" value="PRK13029.1"/>
    <property type="match status" value="1"/>
</dbReference>
<dbReference type="GO" id="GO:0044281">
    <property type="term" value="P:small molecule metabolic process"/>
    <property type="evidence" value="ECO:0007669"/>
    <property type="project" value="UniProtKB-ARBA"/>
</dbReference>
<dbReference type="Gene3D" id="3.40.50.970">
    <property type="match status" value="1"/>
</dbReference>
<evidence type="ECO:0000313" key="10">
    <source>
        <dbReference type="EMBL" id="KAA2212146.1"/>
    </source>
</evidence>
<dbReference type="GO" id="GO:0016625">
    <property type="term" value="F:oxidoreductase activity, acting on the aldehyde or oxo group of donors, iron-sulfur protein as acceptor"/>
    <property type="evidence" value="ECO:0007669"/>
    <property type="project" value="UniProtKB-ARBA"/>
</dbReference>
<dbReference type="SUPFAM" id="SSF52922">
    <property type="entry name" value="TK C-terminal domain-like"/>
    <property type="match status" value="1"/>
</dbReference>
<evidence type="ECO:0000259" key="9">
    <source>
        <dbReference type="Pfam" id="PF20169"/>
    </source>
</evidence>
<evidence type="ECO:0000256" key="1">
    <source>
        <dbReference type="ARBA" id="ARBA00022448"/>
    </source>
</evidence>
<dbReference type="SUPFAM" id="SSF52518">
    <property type="entry name" value="Thiamin diphosphate-binding fold (THDP-binding)"/>
    <property type="match status" value="2"/>
</dbReference>
<dbReference type="InterPro" id="IPR051457">
    <property type="entry name" value="2-oxoacid:Fd_oxidoreductase"/>
</dbReference>
<evidence type="ECO:0000256" key="5">
    <source>
        <dbReference type="ARBA" id="ARBA00023004"/>
    </source>
</evidence>
<reference evidence="10 11" key="1">
    <citation type="journal article" date="2015" name="Int. J. Syst. Evol. Microbiol.">
        <title>Roseomonas oryzae sp. nov., isolated from paddy rhizosphere soil.</title>
        <authorList>
            <person name="Ramaprasad E.V."/>
            <person name="Sasikala Ch."/>
            <person name="Ramana Ch.V."/>
        </authorList>
    </citation>
    <scope>NUCLEOTIDE SEQUENCE [LARGE SCALE GENOMIC DNA]</scope>
    <source>
        <strain evidence="10 11">KCTC 42542</strain>
    </source>
</reference>
<keyword evidence="6" id="KW-0411">Iron-sulfur</keyword>
<dbReference type="GO" id="GO:0051539">
    <property type="term" value="F:4 iron, 4 sulfur cluster binding"/>
    <property type="evidence" value="ECO:0007669"/>
    <property type="project" value="UniProtKB-KW"/>
</dbReference>
<dbReference type="Pfam" id="PF01558">
    <property type="entry name" value="POR"/>
    <property type="match status" value="1"/>
</dbReference>
<dbReference type="InterPro" id="IPR011766">
    <property type="entry name" value="TPP_enzyme_TPP-bd"/>
</dbReference>
<dbReference type="SUPFAM" id="SSF53323">
    <property type="entry name" value="Pyruvate-ferredoxin oxidoreductase, PFOR, domain III"/>
    <property type="match status" value="1"/>
</dbReference>
<gene>
    <name evidence="10" type="ORF">F0Q34_16735</name>
</gene>
<dbReference type="PANTHER" id="PTHR48084:SF3">
    <property type="entry name" value="SUBUNIT OF PYRUVATE:FLAVODOXIN OXIDOREDUCTASE"/>
    <property type="match status" value="1"/>
</dbReference>
<dbReference type="Proteomes" id="UP000322110">
    <property type="component" value="Unassembled WGS sequence"/>
</dbReference>
<dbReference type="EMBL" id="VUKA01000011">
    <property type="protein sequence ID" value="KAA2212146.1"/>
    <property type="molecule type" value="Genomic_DNA"/>
</dbReference>
<evidence type="ECO:0000259" key="7">
    <source>
        <dbReference type="Pfam" id="PF01558"/>
    </source>
</evidence>
<evidence type="ECO:0000259" key="8">
    <source>
        <dbReference type="Pfam" id="PF02775"/>
    </source>
</evidence>
<evidence type="ECO:0000256" key="4">
    <source>
        <dbReference type="ARBA" id="ARBA00023002"/>
    </source>
</evidence>
<dbReference type="NCBIfam" id="NF009589">
    <property type="entry name" value="PRK13030.1"/>
    <property type="match status" value="1"/>
</dbReference>
<dbReference type="InterPro" id="IPR029061">
    <property type="entry name" value="THDP-binding"/>
</dbReference>
<proteinExistence type="predicted"/>
<evidence type="ECO:0000313" key="11">
    <source>
        <dbReference type="Proteomes" id="UP000322110"/>
    </source>
</evidence>
<keyword evidence="10" id="KW-0670">Pyruvate</keyword>
<accession>A0A5B2TCA6</accession>
<dbReference type="AlphaFoldDB" id="A0A5B2TCA6"/>
<organism evidence="10 11">
    <name type="scientific">Teichococcus oryzae</name>
    <dbReference type="NCBI Taxonomy" id="1608942"/>
    <lineage>
        <taxon>Bacteria</taxon>
        <taxon>Pseudomonadati</taxon>
        <taxon>Pseudomonadota</taxon>
        <taxon>Alphaproteobacteria</taxon>
        <taxon>Acetobacterales</taxon>
        <taxon>Roseomonadaceae</taxon>
        <taxon>Roseomonas</taxon>
    </lineage>
</organism>
<dbReference type="PANTHER" id="PTHR48084">
    <property type="entry name" value="2-OXOGLUTARATE OXIDOREDUCTASE SUBUNIT KORB-RELATED"/>
    <property type="match status" value="1"/>
</dbReference>
<name>A0A5B2TCA6_9PROT</name>
<dbReference type="Gene3D" id="3.40.920.10">
    <property type="entry name" value="Pyruvate-ferredoxin oxidoreductase, PFOR, domain III"/>
    <property type="match status" value="1"/>
</dbReference>
<dbReference type="InterPro" id="IPR002880">
    <property type="entry name" value="Pyrv_Fd/Flavodoxin_OxRdtase_N"/>
</dbReference>
<dbReference type="CDD" id="cd07034">
    <property type="entry name" value="TPP_PYR_PFOR_IOR-alpha_like"/>
    <property type="match status" value="1"/>
</dbReference>
<dbReference type="Pfam" id="PF20169">
    <property type="entry name" value="DUF6537"/>
    <property type="match status" value="1"/>
</dbReference>
<dbReference type="InterPro" id="IPR002869">
    <property type="entry name" value="Pyrv_flavodox_OxRed_cen"/>
</dbReference>
<keyword evidence="4" id="KW-0560">Oxidoreductase</keyword>